<keyword evidence="2" id="KW-1185">Reference proteome</keyword>
<dbReference type="FunCoup" id="A0A2U3V518">
    <property type="interactions" value="19"/>
</dbReference>
<proteinExistence type="predicted"/>
<dbReference type="CTD" id="375791"/>
<dbReference type="Proteomes" id="UP000245320">
    <property type="component" value="Chromosome 6"/>
</dbReference>
<evidence type="ECO:0000313" key="2">
    <source>
        <dbReference type="Proteomes" id="UP000245320"/>
    </source>
</evidence>
<gene>
    <name evidence="3" type="primary">CYSRT1</name>
</gene>
<evidence type="ECO:0000313" key="3">
    <source>
        <dbReference type="RefSeq" id="XP_004321200.2"/>
    </source>
</evidence>
<accession>A0A2U3V518</accession>
<dbReference type="PANTHER" id="PTHR37879:SF1">
    <property type="entry name" value="CYSTEINE-RICH TAIL PROTEIN 1"/>
    <property type="match status" value="1"/>
</dbReference>
<protein>
    <submittedName>
        <fullName evidence="3">Cysteine-rich tail protein 1</fullName>
    </submittedName>
</protein>
<dbReference type="InParanoid" id="A0A2U3V518"/>
<reference evidence="3" key="1">
    <citation type="submission" date="2025-08" db="UniProtKB">
        <authorList>
            <consortium name="RefSeq"/>
        </authorList>
    </citation>
    <scope>IDENTIFICATION</scope>
    <source>
        <tissue evidence="3">Spleen</tissue>
    </source>
</reference>
<dbReference type="GeneID" id="101317456"/>
<dbReference type="Pfam" id="PF10631">
    <property type="entry name" value="DUF2477"/>
    <property type="match status" value="1"/>
</dbReference>
<dbReference type="RefSeq" id="XP_004321200.2">
    <property type="nucleotide sequence ID" value="XM_004321152.3"/>
</dbReference>
<feature type="compositionally biased region" description="Low complexity" evidence="1">
    <location>
        <begin position="69"/>
        <end position="83"/>
    </location>
</feature>
<dbReference type="AlphaFoldDB" id="A0A2U3V518"/>
<sequence length="200" mass="20427">MSRGGQAAVNAHPKKERWVAAVLQEPGPPGILGTPSLSPAHSPAPPQEGKGSCQSLSSQAPGPGPESSRAPAQRTRQLAAATTSGQAMDPPEMLVKDPYAHVSIPRAHLRPELGQQLDAAPSSLESQPLPVGSCTLEPTEEAPGPKGAKGPASIQGQQAWQQPCTPYGSGQGQAGLTYAGLPPMGCGGNTAHHCWCCVIS</sequence>
<feature type="region of interest" description="Disordered" evidence="1">
    <location>
        <begin position="1"/>
        <end position="92"/>
    </location>
</feature>
<organism evidence="2 3">
    <name type="scientific">Tursiops truncatus</name>
    <name type="common">Atlantic bottle-nosed dolphin</name>
    <name type="synonym">Delphinus truncatus</name>
    <dbReference type="NCBI Taxonomy" id="9739"/>
    <lineage>
        <taxon>Eukaryota</taxon>
        <taxon>Metazoa</taxon>
        <taxon>Chordata</taxon>
        <taxon>Craniata</taxon>
        <taxon>Vertebrata</taxon>
        <taxon>Euteleostomi</taxon>
        <taxon>Mammalia</taxon>
        <taxon>Eutheria</taxon>
        <taxon>Laurasiatheria</taxon>
        <taxon>Artiodactyla</taxon>
        <taxon>Whippomorpha</taxon>
        <taxon>Cetacea</taxon>
        <taxon>Odontoceti</taxon>
        <taxon>Delphinidae</taxon>
        <taxon>Tursiops</taxon>
    </lineage>
</organism>
<dbReference type="PANTHER" id="PTHR37879">
    <property type="entry name" value="CYSTEINE-RICH TAIL PROTEIN 1"/>
    <property type="match status" value="1"/>
</dbReference>
<dbReference type="OrthoDB" id="9836806at2759"/>
<dbReference type="InterPro" id="IPR018904">
    <property type="entry name" value="UPF0574"/>
</dbReference>
<name>A0A2U3V518_TURTR</name>
<evidence type="ECO:0000256" key="1">
    <source>
        <dbReference type="SAM" id="MobiDB-lite"/>
    </source>
</evidence>